<organism evidence="1">
    <name type="scientific">Brassica campestris</name>
    <name type="common">Field mustard</name>
    <dbReference type="NCBI Taxonomy" id="3711"/>
    <lineage>
        <taxon>Eukaryota</taxon>
        <taxon>Viridiplantae</taxon>
        <taxon>Streptophyta</taxon>
        <taxon>Embryophyta</taxon>
        <taxon>Tracheophyta</taxon>
        <taxon>Spermatophyta</taxon>
        <taxon>Magnoliopsida</taxon>
        <taxon>eudicotyledons</taxon>
        <taxon>Gunneridae</taxon>
        <taxon>Pentapetalae</taxon>
        <taxon>rosids</taxon>
        <taxon>malvids</taxon>
        <taxon>Brassicales</taxon>
        <taxon>Brassicaceae</taxon>
        <taxon>Brassiceae</taxon>
        <taxon>Brassica</taxon>
    </lineage>
</organism>
<sequence>MVMGMVEYLLADVQITQVMLFPKDMSCKKLTCCRKWTAS</sequence>
<evidence type="ECO:0000313" key="1">
    <source>
        <dbReference type="EMBL" id="VDC67933.1"/>
    </source>
</evidence>
<dbReference type="AlphaFoldDB" id="A0A3P5Z1U5"/>
<proteinExistence type="predicted"/>
<protein>
    <submittedName>
        <fullName evidence="1">Uncharacterized protein</fullName>
    </submittedName>
</protein>
<accession>A0A3P5Z1U5</accession>
<dbReference type="EMBL" id="LR031569">
    <property type="protein sequence ID" value="VDC67933.1"/>
    <property type="molecule type" value="Genomic_DNA"/>
</dbReference>
<gene>
    <name evidence="1" type="ORF">BRAA06T26473Z</name>
</gene>
<name>A0A3P5Z1U5_BRACM</name>
<reference evidence="1" key="1">
    <citation type="submission" date="2018-11" db="EMBL/GenBank/DDBJ databases">
        <authorList>
            <consortium name="Genoscope - CEA"/>
            <person name="William W."/>
        </authorList>
    </citation>
    <scope>NUCLEOTIDE SEQUENCE</scope>
</reference>